<evidence type="ECO:0000256" key="1">
    <source>
        <dbReference type="ARBA" id="ARBA00004429"/>
    </source>
</evidence>
<proteinExistence type="inferred from homology"/>
<comment type="similarity">
    <text evidence="8">Belongs to the binding-protein-dependent transport system permease family.</text>
</comment>
<dbReference type="InterPro" id="IPR035906">
    <property type="entry name" value="MetI-like_sf"/>
</dbReference>
<dbReference type="GO" id="GO:0005886">
    <property type="term" value="C:plasma membrane"/>
    <property type="evidence" value="ECO:0007669"/>
    <property type="project" value="UniProtKB-SubCell"/>
</dbReference>
<evidence type="ECO:0000256" key="4">
    <source>
        <dbReference type="ARBA" id="ARBA00022519"/>
    </source>
</evidence>
<protein>
    <submittedName>
        <fullName evidence="10">ABC transporter permease</fullName>
    </submittedName>
</protein>
<comment type="subcellular location">
    <subcellularLocation>
        <location evidence="1">Cell inner membrane</location>
        <topology evidence="1">Multi-pass membrane protein</topology>
    </subcellularLocation>
    <subcellularLocation>
        <location evidence="8">Cell membrane</location>
        <topology evidence="8">Multi-pass membrane protein</topology>
    </subcellularLocation>
</comment>
<keyword evidence="2 8" id="KW-0813">Transport</keyword>
<dbReference type="Proteomes" id="UP000284219">
    <property type="component" value="Unassembled WGS sequence"/>
</dbReference>
<dbReference type="PANTHER" id="PTHR43357">
    <property type="entry name" value="INNER MEMBRANE ABC TRANSPORTER PERMEASE PROTEIN YDCV"/>
    <property type="match status" value="1"/>
</dbReference>
<feature type="transmembrane region" description="Helical" evidence="8">
    <location>
        <begin position="200"/>
        <end position="220"/>
    </location>
</feature>
<evidence type="ECO:0000313" key="10">
    <source>
        <dbReference type="EMBL" id="RKD21844.1"/>
    </source>
</evidence>
<dbReference type="InterPro" id="IPR000515">
    <property type="entry name" value="MetI-like"/>
</dbReference>
<accession>A0A419SF44</accession>
<dbReference type="CDD" id="cd06261">
    <property type="entry name" value="TM_PBP2"/>
    <property type="match status" value="1"/>
</dbReference>
<comment type="caution">
    <text evidence="10">The sequence shown here is derived from an EMBL/GenBank/DDBJ whole genome shotgun (WGS) entry which is preliminary data.</text>
</comment>
<dbReference type="AlphaFoldDB" id="A0A419SF44"/>
<dbReference type="Gene3D" id="1.10.3720.10">
    <property type="entry name" value="MetI-like"/>
    <property type="match status" value="1"/>
</dbReference>
<gene>
    <name evidence="10" type="ORF">BEP19_14635</name>
</gene>
<name>A0A419SF44_9BACL</name>
<organism evidence="10 11">
    <name type="scientific">Ammoniphilus oxalaticus</name>
    <dbReference type="NCBI Taxonomy" id="66863"/>
    <lineage>
        <taxon>Bacteria</taxon>
        <taxon>Bacillati</taxon>
        <taxon>Bacillota</taxon>
        <taxon>Bacilli</taxon>
        <taxon>Bacillales</taxon>
        <taxon>Paenibacillaceae</taxon>
        <taxon>Aneurinibacillus group</taxon>
        <taxon>Ammoniphilus</taxon>
    </lineage>
</organism>
<evidence type="ECO:0000256" key="2">
    <source>
        <dbReference type="ARBA" id="ARBA00022448"/>
    </source>
</evidence>
<dbReference type="PANTHER" id="PTHR43357:SF4">
    <property type="entry name" value="INNER MEMBRANE ABC TRANSPORTER PERMEASE PROTEIN YDCV"/>
    <property type="match status" value="1"/>
</dbReference>
<evidence type="ECO:0000256" key="5">
    <source>
        <dbReference type="ARBA" id="ARBA00022692"/>
    </source>
</evidence>
<dbReference type="OrthoDB" id="9782004at2"/>
<dbReference type="GO" id="GO:0055085">
    <property type="term" value="P:transmembrane transport"/>
    <property type="evidence" value="ECO:0007669"/>
    <property type="project" value="InterPro"/>
</dbReference>
<evidence type="ECO:0000259" key="9">
    <source>
        <dbReference type="PROSITE" id="PS50928"/>
    </source>
</evidence>
<keyword evidence="4" id="KW-0997">Cell inner membrane</keyword>
<sequence length="266" mass="29526">MELRLIGSIFAIAFLFPFFPLLLMSLSGSWRWPELIPVEWSLRTWQYVFSSHSGTYQAVGYSLAIAFAVTAINLLLAIPAGNALARAELRGKTWISAILYSPIIIPPFAAMMGIHFTFVRLQLTETVFGVILAHLPPTLPYVIRALTSSYQTLGYAWEQQAQMLGAGPLQRFWYVALPHLIPGIAVGSALSILVSLSQYLITFLIGSGQVITLPILLFPFLNGGDLGVAAAYTILFTMMALFALVFMDRLLKRYYRQESNQVVKEG</sequence>
<dbReference type="PROSITE" id="PS50928">
    <property type="entry name" value="ABC_TM1"/>
    <property type="match status" value="1"/>
</dbReference>
<dbReference type="SUPFAM" id="SSF161098">
    <property type="entry name" value="MetI-like"/>
    <property type="match status" value="1"/>
</dbReference>
<feature type="domain" description="ABC transmembrane type-1" evidence="9">
    <location>
        <begin position="59"/>
        <end position="247"/>
    </location>
</feature>
<reference evidence="10 11" key="1">
    <citation type="submission" date="2016-08" db="EMBL/GenBank/DDBJ databases">
        <title>Novel Firmicute Genomes.</title>
        <authorList>
            <person name="Poppleton D.I."/>
            <person name="Gribaldo S."/>
        </authorList>
    </citation>
    <scope>NUCLEOTIDE SEQUENCE [LARGE SCALE GENOMIC DNA]</scope>
    <source>
        <strain evidence="10 11">RAOx-1</strain>
    </source>
</reference>
<evidence type="ECO:0000256" key="7">
    <source>
        <dbReference type="ARBA" id="ARBA00023136"/>
    </source>
</evidence>
<keyword evidence="5 8" id="KW-0812">Transmembrane</keyword>
<evidence type="ECO:0000313" key="11">
    <source>
        <dbReference type="Proteomes" id="UP000284219"/>
    </source>
</evidence>
<feature type="transmembrane region" description="Helical" evidence="8">
    <location>
        <begin position="55"/>
        <end position="76"/>
    </location>
</feature>
<dbReference type="EMBL" id="MCHY01000011">
    <property type="protein sequence ID" value="RKD21844.1"/>
    <property type="molecule type" value="Genomic_DNA"/>
</dbReference>
<keyword evidence="11" id="KW-1185">Reference proteome</keyword>
<feature type="transmembrane region" description="Helical" evidence="8">
    <location>
        <begin position="172"/>
        <end position="193"/>
    </location>
</feature>
<evidence type="ECO:0000256" key="6">
    <source>
        <dbReference type="ARBA" id="ARBA00022989"/>
    </source>
</evidence>
<keyword evidence="6 8" id="KW-1133">Transmembrane helix</keyword>
<feature type="transmembrane region" description="Helical" evidence="8">
    <location>
        <begin position="97"/>
        <end position="118"/>
    </location>
</feature>
<feature type="transmembrane region" description="Helical" evidence="8">
    <location>
        <begin position="226"/>
        <end position="247"/>
    </location>
</feature>
<evidence type="ECO:0000256" key="8">
    <source>
        <dbReference type="RuleBase" id="RU363032"/>
    </source>
</evidence>
<evidence type="ECO:0000256" key="3">
    <source>
        <dbReference type="ARBA" id="ARBA00022475"/>
    </source>
</evidence>
<dbReference type="Pfam" id="PF00528">
    <property type="entry name" value="BPD_transp_1"/>
    <property type="match status" value="1"/>
</dbReference>
<keyword evidence="3" id="KW-1003">Cell membrane</keyword>
<keyword evidence="7 8" id="KW-0472">Membrane</keyword>
<dbReference type="RefSeq" id="WP_120190960.1">
    <property type="nucleotide sequence ID" value="NZ_MCHY01000011.1"/>
</dbReference>